<keyword evidence="1" id="KW-0812">Transmembrane</keyword>
<dbReference type="EMBL" id="CP165644">
    <property type="protein sequence ID" value="XDU66259.1"/>
    <property type="molecule type" value="Genomic_DNA"/>
</dbReference>
<gene>
    <name evidence="2" type="ORF">AB8B22_07485</name>
</gene>
<dbReference type="RefSeq" id="WP_369710643.1">
    <property type="nucleotide sequence ID" value="NZ_CP165644.1"/>
</dbReference>
<dbReference type="AlphaFoldDB" id="A0AB39VE77"/>
<evidence type="ECO:0000313" key="2">
    <source>
        <dbReference type="EMBL" id="XDU66259.1"/>
    </source>
</evidence>
<sequence>MKKKLVVYDFDKTIYDGETGVNFSVFYLKKYPLKSILFLITYSRYLFLYLFKIVNLSKIKEKYFKFLESHTKRKYRI</sequence>
<reference evidence="2" key="1">
    <citation type="submission" date="2024-07" db="EMBL/GenBank/DDBJ databases">
        <authorList>
            <person name="Li X.-J."/>
            <person name="Wang X."/>
        </authorList>
    </citation>
    <scope>NUCLEOTIDE SEQUENCE</scope>
    <source>
        <strain evidence="2">HSP-334</strain>
    </source>
</reference>
<accession>A0AB39VE77</accession>
<protein>
    <recommendedName>
        <fullName evidence="3">Haloacid dehalogenase-like hydrolase</fullName>
    </recommendedName>
</protein>
<feature type="transmembrane region" description="Helical" evidence="1">
    <location>
        <begin position="31"/>
        <end position="51"/>
    </location>
</feature>
<dbReference type="KEGG" id="lrug:AB8B22_07485"/>
<keyword evidence="1" id="KW-0472">Membrane</keyword>
<proteinExistence type="predicted"/>
<name>A0AB39VE77_9FUSO</name>
<keyword evidence="1" id="KW-1133">Transmembrane helix</keyword>
<evidence type="ECO:0008006" key="3">
    <source>
        <dbReference type="Google" id="ProtNLM"/>
    </source>
</evidence>
<organism evidence="2">
    <name type="scientific">Leptotrichia rugosa</name>
    <dbReference type="NCBI Taxonomy" id="3239302"/>
    <lineage>
        <taxon>Bacteria</taxon>
        <taxon>Fusobacteriati</taxon>
        <taxon>Fusobacteriota</taxon>
        <taxon>Fusobacteriia</taxon>
        <taxon>Fusobacteriales</taxon>
        <taxon>Leptotrichiaceae</taxon>
        <taxon>Leptotrichia</taxon>
    </lineage>
</organism>
<evidence type="ECO:0000256" key="1">
    <source>
        <dbReference type="SAM" id="Phobius"/>
    </source>
</evidence>